<evidence type="ECO:0000313" key="3">
    <source>
        <dbReference type="Proteomes" id="UP000256964"/>
    </source>
</evidence>
<dbReference type="AlphaFoldDB" id="A0A371CSM8"/>
<dbReference type="EMBL" id="KZ857467">
    <property type="protein sequence ID" value="RDX43304.1"/>
    <property type="molecule type" value="Genomic_DNA"/>
</dbReference>
<organism evidence="2 3">
    <name type="scientific">Lentinus brumalis</name>
    <dbReference type="NCBI Taxonomy" id="2498619"/>
    <lineage>
        <taxon>Eukaryota</taxon>
        <taxon>Fungi</taxon>
        <taxon>Dikarya</taxon>
        <taxon>Basidiomycota</taxon>
        <taxon>Agaricomycotina</taxon>
        <taxon>Agaricomycetes</taxon>
        <taxon>Polyporales</taxon>
        <taxon>Polyporaceae</taxon>
        <taxon>Lentinus</taxon>
    </lineage>
</organism>
<reference evidence="2 3" key="1">
    <citation type="journal article" date="2018" name="Biotechnol. Biofuels">
        <title>Integrative visual omics of the white-rot fungus Polyporus brumalis exposes the biotechnological potential of its oxidative enzymes for delignifying raw plant biomass.</title>
        <authorList>
            <person name="Miyauchi S."/>
            <person name="Rancon A."/>
            <person name="Drula E."/>
            <person name="Hage H."/>
            <person name="Chaduli D."/>
            <person name="Favel A."/>
            <person name="Grisel S."/>
            <person name="Henrissat B."/>
            <person name="Herpoel-Gimbert I."/>
            <person name="Ruiz-Duenas F.J."/>
            <person name="Chevret D."/>
            <person name="Hainaut M."/>
            <person name="Lin J."/>
            <person name="Wang M."/>
            <person name="Pangilinan J."/>
            <person name="Lipzen A."/>
            <person name="Lesage-Meessen L."/>
            <person name="Navarro D."/>
            <person name="Riley R."/>
            <person name="Grigoriev I.V."/>
            <person name="Zhou S."/>
            <person name="Raouche S."/>
            <person name="Rosso M.N."/>
        </authorList>
    </citation>
    <scope>NUCLEOTIDE SEQUENCE [LARGE SCALE GENOMIC DNA]</scope>
    <source>
        <strain evidence="2 3">BRFM 1820</strain>
    </source>
</reference>
<sequence length="68" mass="7288">MPGDPARPRATRPFAIGILTYLADLLTTVFAVLRIPIALLVALTILPFVFLAALNAFIHVVQANTSSL</sequence>
<keyword evidence="1" id="KW-0472">Membrane</keyword>
<dbReference type="Proteomes" id="UP000256964">
    <property type="component" value="Unassembled WGS sequence"/>
</dbReference>
<name>A0A371CSM8_9APHY</name>
<keyword evidence="3" id="KW-1185">Reference proteome</keyword>
<evidence type="ECO:0000313" key="2">
    <source>
        <dbReference type="EMBL" id="RDX43304.1"/>
    </source>
</evidence>
<accession>A0A371CSM8</accession>
<feature type="transmembrane region" description="Helical" evidence="1">
    <location>
        <begin position="40"/>
        <end position="61"/>
    </location>
</feature>
<evidence type="ECO:0000256" key="1">
    <source>
        <dbReference type="SAM" id="Phobius"/>
    </source>
</evidence>
<keyword evidence="1" id="KW-0812">Transmembrane</keyword>
<gene>
    <name evidence="2" type="ORF">OH76DRAFT_1487995</name>
</gene>
<protein>
    <submittedName>
        <fullName evidence="2">Uncharacterized protein</fullName>
    </submittedName>
</protein>
<keyword evidence="1" id="KW-1133">Transmembrane helix</keyword>
<proteinExistence type="predicted"/>
<feature type="transmembrane region" description="Helical" evidence="1">
    <location>
        <begin position="14"/>
        <end position="33"/>
    </location>
</feature>